<dbReference type="GO" id="GO:0004061">
    <property type="term" value="F:arylformamidase activity"/>
    <property type="evidence" value="ECO:0007669"/>
    <property type="project" value="InterPro"/>
</dbReference>
<organism evidence="3 4">
    <name type="scientific">Aspergillus nanangensis</name>
    <dbReference type="NCBI Taxonomy" id="2582783"/>
    <lineage>
        <taxon>Eukaryota</taxon>
        <taxon>Fungi</taxon>
        <taxon>Dikarya</taxon>
        <taxon>Ascomycota</taxon>
        <taxon>Pezizomycotina</taxon>
        <taxon>Eurotiomycetes</taxon>
        <taxon>Eurotiomycetidae</taxon>
        <taxon>Eurotiales</taxon>
        <taxon>Aspergillaceae</taxon>
        <taxon>Aspergillus</taxon>
        <taxon>Aspergillus subgen. Circumdati</taxon>
    </lineage>
</organism>
<evidence type="ECO:0000256" key="1">
    <source>
        <dbReference type="ARBA" id="ARBA00007865"/>
    </source>
</evidence>
<evidence type="ECO:0000256" key="2">
    <source>
        <dbReference type="SAM" id="MobiDB-lite"/>
    </source>
</evidence>
<accession>A0AAD4CBP0</accession>
<dbReference type="InterPro" id="IPR037175">
    <property type="entry name" value="KFase_sf"/>
</dbReference>
<reference evidence="3" key="2">
    <citation type="submission" date="2020-02" db="EMBL/GenBank/DDBJ databases">
        <authorList>
            <person name="Gilchrist C.L.M."/>
            <person name="Chooi Y.-H."/>
        </authorList>
    </citation>
    <scope>NUCLEOTIDE SEQUENCE</scope>
    <source>
        <strain evidence="3">MST-FP2251</strain>
    </source>
</reference>
<gene>
    <name evidence="3" type="ORF">FE257_003745</name>
</gene>
<dbReference type="Gene3D" id="3.50.30.50">
    <property type="entry name" value="Putative cyclase"/>
    <property type="match status" value="1"/>
</dbReference>
<dbReference type="InterPro" id="IPR007325">
    <property type="entry name" value="KFase/CYL"/>
</dbReference>
<dbReference type="AlphaFoldDB" id="A0AAD4CBP0"/>
<dbReference type="GO" id="GO:0019441">
    <property type="term" value="P:L-tryptophan catabolic process to kynurenine"/>
    <property type="evidence" value="ECO:0007669"/>
    <property type="project" value="InterPro"/>
</dbReference>
<name>A0AAD4CBP0_ASPNN</name>
<evidence type="ECO:0000313" key="4">
    <source>
        <dbReference type="Proteomes" id="UP001194746"/>
    </source>
</evidence>
<comment type="similarity">
    <text evidence="1">Belongs to the Cyclase 1 superfamily.</text>
</comment>
<evidence type="ECO:0000313" key="3">
    <source>
        <dbReference type="EMBL" id="KAF9883327.1"/>
    </source>
</evidence>
<protein>
    <submittedName>
        <fullName evidence="3">Uncharacterized protein</fullName>
    </submittedName>
</protein>
<proteinExistence type="inferred from homology"/>
<dbReference type="EMBL" id="VCAU01000170">
    <property type="protein sequence ID" value="KAF9883327.1"/>
    <property type="molecule type" value="Genomic_DNA"/>
</dbReference>
<feature type="compositionally biased region" description="Polar residues" evidence="2">
    <location>
        <begin position="1"/>
        <end position="11"/>
    </location>
</feature>
<dbReference type="PANTHER" id="PTHR34861">
    <property type="match status" value="1"/>
</dbReference>
<sequence>MPQSNGQTAPTQWDPEATEFPSRKNLPPIPGAPPEAAWFWGPNDSLGRLNLLTTKRIKAAVRLIETGELIPLDLPLDTPAVPSFGREPFQHSIKEVQAGIVYDDLYTLNTQSGSQWDGFGHFAHLASKTFYNGATSADILASSSSKCSIHHWATHGIAGRGILLDYHRYASQTNRTYDPFRHLAITLSDLAACGRAQGIDIRPGSAGGDIKIGDILFVRSGFVERYYASSPAEREQDAARPSHESAWAGVAQEEDMLNWLHDAYFAAVVGDAPTFEAWPSCKEYHLHEYLLALWGVPIGEMWDLERLARVCVQERRWVFFVNSAPAN</sequence>
<comment type="caution">
    <text evidence="3">The sequence shown here is derived from an EMBL/GenBank/DDBJ whole genome shotgun (WGS) entry which is preliminary data.</text>
</comment>
<dbReference type="Pfam" id="PF04199">
    <property type="entry name" value="Cyclase"/>
    <property type="match status" value="1"/>
</dbReference>
<reference evidence="3" key="1">
    <citation type="journal article" date="2019" name="Beilstein J. Org. Chem.">
        <title>Nanangenines: drimane sesquiterpenoids as the dominant metabolite cohort of a novel Australian fungus, Aspergillus nanangensis.</title>
        <authorList>
            <person name="Lacey H.J."/>
            <person name="Gilchrist C.L.M."/>
            <person name="Crombie A."/>
            <person name="Kalaitzis J.A."/>
            <person name="Vuong D."/>
            <person name="Rutledge P.J."/>
            <person name="Turner P."/>
            <person name="Pitt J.I."/>
            <person name="Lacey E."/>
            <person name="Chooi Y.H."/>
            <person name="Piggott A.M."/>
        </authorList>
    </citation>
    <scope>NUCLEOTIDE SEQUENCE</scope>
    <source>
        <strain evidence="3">MST-FP2251</strain>
    </source>
</reference>
<keyword evidence="4" id="KW-1185">Reference proteome</keyword>
<dbReference type="PANTHER" id="PTHR34861:SF10">
    <property type="entry name" value="CYCLASE"/>
    <property type="match status" value="1"/>
</dbReference>
<dbReference type="SUPFAM" id="SSF102198">
    <property type="entry name" value="Putative cyclase"/>
    <property type="match status" value="1"/>
</dbReference>
<dbReference type="Proteomes" id="UP001194746">
    <property type="component" value="Unassembled WGS sequence"/>
</dbReference>
<feature type="region of interest" description="Disordered" evidence="2">
    <location>
        <begin position="1"/>
        <end position="28"/>
    </location>
</feature>